<dbReference type="SMART" id="SM00915">
    <property type="entry name" value="Jacalin"/>
    <property type="match status" value="5"/>
</dbReference>
<feature type="compositionally biased region" description="Basic and acidic residues" evidence="4">
    <location>
        <begin position="136"/>
        <end position="152"/>
    </location>
</feature>
<keyword evidence="7" id="KW-1185">Reference proteome</keyword>
<dbReference type="Gramene" id="ESQ30257">
    <property type="protein sequence ID" value="ESQ30257"/>
    <property type="gene ID" value="EUTSA_v10011239mg"/>
</dbReference>
<dbReference type="Gene3D" id="2.100.10.30">
    <property type="entry name" value="Jacalin-like lectin domain"/>
    <property type="match status" value="5"/>
</dbReference>
<gene>
    <name evidence="6" type="ORF">EUTSA_v10011239mg</name>
</gene>
<dbReference type="KEGG" id="eus:EUTSA_v10011239mg"/>
<feature type="domain" description="Jacalin-type lectin" evidence="5">
    <location>
        <begin position="1"/>
        <end position="126"/>
    </location>
</feature>
<dbReference type="PROSITE" id="PS51752">
    <property type="entry name" value="JACALIN_LECTIN"/>
    <property type="match status" value="5"/>
</dbReference>
<protein>
    <recommendedName>
        <fullName evidence="5">Jacalin-type lectin domain-containing protein</fullName>
    </recommendedName>
</protein>
<dbReference type="PANTHER" id="PTHR47293:SF11">
    <property type="entry name" value="JACALIN-RELATED LECTIN 12-RELATED"/>
    <property type="match status" value="1"/>
</dbReference>
<dbReference type="Pfam" id="PF01419">
    <property type="entry name" value="Jacalin"/>
    <property type="match status" value="5"/>
</dbReference>
<comment type="similarity">
    <text evidence="1">Belongs to the jacalin lectin family.</text>
</comment>
<feature type="domain" description="Jacalin-type lectin" evidence="5">
    <location>
        <begin position="686"/>
        <end position="830"/>
    </location>
</feature>
<proteinExistence type="inferred from homology"/>
<evidence type="ECO:0000256" key="1">
    <source>
        <dbReference type="ARBA" id="ARBA00006568"/>
    </source>
</evidence>
<evidence type="ECO:0000256" key="4">
    <source>
        <dbReference type="SAM" id="MobiDB-lite"/>
    </source>
</evidence>
<evidence type="ECO:0000259" key="5">
    <source>
        <dbReference type="PROSITE" id="PS51752"/>
    </source>
</evidence>
<dbReference type="InterPro" id="IPR001229">
    <property type="entry name" value="Jacalin-like_lectin_dom"/>
</dbReference>
<feature type="compositionally biased region" description="Basic and acidic residues" evidence="4">
    <location>
        <begin position="362"/>
        <end position="384"/>
    </location>
</feature>
<dbReference type="STRING" id="72664.V4KK03"/>
<evidence type="ECO:0000256" key="3">
    <source>
        <dbReference type="ARBA" id="ARBA00022737"/>
    </source>
</evidence>
<dbReference type="AlphaFoldDB" id="V4KK03"/>
<dbReference type="CDD" id="cd09612">
    <property type="entry name" value="Jacalin"/>
    <property type="match status" value="5"/>
</dbReference>
<dbReference type="Proteomes" id="UP000030689">
    <property type="component" value="Unassembled WGS sequence"/>
</dbReference>
<dbReference type="OMA" id="FNDVGFE"/>
<keyword evidence="2" id="KW-0430">Lectin</keyword>
<feature type="compositionally biased region" description="Basic and acidic residues" evidence="4">
    <location>
        <begin position="161"/>
        <end position="182"/>
    </location>
</feature>
<dbReference type="EMBL" id="KI517809">
    <property type="protein sequence ID" value="ESQ30257.1"/>
    <property type="molecule type" value="Genomic_DNA"/>
</dbReference>
<dbReference type="InterPro" id="IPR033734">
    <property type="entry name" value="Jacalin-like_lectin_dom_plant"/>
</dbReference>
<feature type="compositionally biased region" description="Gly residues" evidence="4">
    <location>
        <begin position="215"/>
        <end position="225"/>
    </location>
</feature>
<dbReference type="GO" id="GO:0030246">
    <property type="term" value="F:carbohydrate binding"/>
    <property type="evidence" value="ECO:0007669"/>
    <property type="project" value="UniProtKB-KW"/>
</dbReference>
<feature type="domain" description="Jacalin-type lectin" evidence="5">
    <location>
        <begin position="534"/>
        <end position="677"/>
    </location>
</feature>
<dbReference type="InterPro" id="IPR036404">
    <property type="entry name" value="Jacalin-like_lectin_dom_sf"/>
</dbReference>
<name>V4KK03_EUTSA</name>
<evidence type="ECO:0000256" key="2">
    <source>
        <dbReference type="ARBA" id="ARBA00022734"/>
    </source>
</evidence>
<dbReference type="FunFam" id="2.100.10.30:FF:000001">
    <property type="entry name" value="Jacalin-related lectin 33"/>
    <property type="match status" value="4"/>
</dbReference>
<reference evidence="6 7" key="1">
    <citation type="journal article" date="2013" name="Front. Plant Sci.">
        <title>The Reference Genome of the Halophytic Plant Eutrema salsugineum.</title>
        <authorList>
            <person name="Yang R."/>
            <person name="Jarvis D.E."/>
            <person name="Chen H."/>
            <person name="Beilstein M.A."/>
            <person name="Grimwood J."/>
            <person name="Jenkins J."/>
            <person name="Shu S."/>
            <person name="Prochnik S."/>
            <person name="Xin M."/>
            <person name="Ma C."/>
            <person name="Schmutz J."/>
            <person name="Wing R.A."/>
            <person name="Mitchell-Olds T."/>
            <person name="Schumaker K.S."/>
            <person name="Wang X."/>
        </authorList>
    </citation>
    <scope>NUCLEOTIDE SEQUENCE [LARGE SCALE GENOMIC DNA]</scope>
</reference>
<dbReference type="eggNOG" id="ENOG502RYEU">
    <property type="taxonomic scope" value="Eukaryota"/>
</dbReference>
<feature type="domain" description="Jacalin-type lectin" evidence="5">
    <location>
        <begin position="215"/>
        <end position="358"/>
    </location>
</feature>
<evidence type="ECO:0000313" key="6">
    <source>
        <dbReference type="EMBL" id="ESQ30257.1"/>
    </source>
</evidence>
<sequence>MSWDDGKHTKVKRVQLTFDDVIRSIQVEYVGTTLQSQRRGNGGTKSDGFTLSSDEYITGLSGYYRTTFSGDIITALTFKTNKKAYGPYGNKTQHYFSAEAPSGNQIAGFLGTSGNALNSLDVHFAPIPPAGSIGPKPDEPETKPPGQEDSKGDGSGIKPPGQEDSKGDGFETKPPGQEDSKGDGSGTKPPGKEDSKGDGSGAKPPGQEDSKGDGPGKTGLIGGNSGDAFDDGRFGGVKKITVGADEYSVTYIKIEYVKDGKVQTLEHGTIRGELQEFSVDYPKEHITAVGGSYDHIFTYDTTLITSLYFTTSNGITSPLFGKQSGKDFNLKGENGGKLVGFHGRGGAAINAIGAYFDTSSKGGDDTKPVDTDTKPGKDDSKPDASGKTGLLGGKGGNAFDDGRFDGVKKITVGADDLSVTYIKIEYIKDGKVEIREHGTNRGELKEFSVDYPKDKITAVGGSYDHIFTYDATLVTSLYFTTSNGITSPLFGKTSGNDFNLKGENGEKLVGFHGRGGTAIDAIGAYFDTSSDSSTQRVDAQGGKGGIQWDDGGDHDGVTKILLVGSGRGIDQIKFDYLENKQPKEGTLHGVKGRRSFESTIEISHPNEYLVSVKGWYDASNVIQGLQFKTSTKTSDYFVSEFAGDGTEFTLEVKDKKIVGFHGFADTGLNSLGAYFAPISSTPVKPIKKLKAVGGDEGTSWDDGPFDGVRKINVGQNNDGVSFVEIEYTKGSQTVLGDGHGKKSPLGVETFELNPGEYIKAVGVYYDKVYVGNRGEVLVTSLVFITNERTSPPFGMTGGEYVELKEEGQKIVGFYGKASDWVHQIGVYVTPIAN</sequence>
<dbReference type="SUPFAM" id="SSF51101">
    <property type="entry name" value="Mannose-binding lectins"/>
    <property type="match status" value="5"/>
</dbReference>
<feature type="region of interest" description="Disordered" evidence="4">
    <location>
        <begin position="361"/>
        <end position="394"/>
    </location>
</feature>
<feature type="region of interest" description="Disordered" evidence="4">
    <location>
        <begin position="121"/>
        <end position="231"/>
    </location>
</feature>
<organism evidence="6 7">
    <name type="scientific">Eutrema salsugineum</name>
    <name type="common">Saltwater cress</name>
    <name type="synonym">Sisymbrium salsugineum</name>
    <dbReference type="NCBI Taxonomy" id="72664"/>
    <lineage>
        <taxon>Eukaryota</taxon>
        <taxon>Viridiplantae</taxon>
        <taxon>Streptophyta</taxon>
        <taxon>Embryophyta</taxon>
        <taxon>Tracheophyta</taxon>
        <taxon>Spermatophyta</taxon>
        <taxon>Magnoliopsida</taxon>
        <taxon>eudicotyledons</taxon>
        <taxon>Gunneridae</taxon>
        <taxon>Pentapetalae</taxon>
        <taxon>rosids</taxon>
        <taxon>malvids</taxon>
        <taxon>Brassicales</taxon>
        <taxon>Brassicaceae</taxon>
        <taxon>Eutremeae</taxon>
        <taxon>Eutrema</taxon>
    </lineage>
</organism>
<accession>V4KK03</accession>
<keyword evidence="3" id="KW-0677">Repeat</keyword>
<feature type="domain" description="Jacalin-type lectin" evidence="5">
    <location>
        <begin position="385"/>
        <end position="528"/>
    </location>
</feature>
<evidence type="ECO:0000313" key="7">
    <source>
        <dbReference type="Proteomes" id="UP000030689"/>
    </source>
</evidence>
<dbReference type="PANTHER" id="PTHR47293">
    <property type="entry name" value="JACALIN-RELATED LECTIN 3"/>
    <property type="match status" value="1"/>
</dbReference>